<evidence type="ECO:0000313" key="7">
    <source>
        <dbReference type="Proteomes" id="UP000749559"/>
    </source>
</evidence>
<evidence type="ECO:0000256" key="4">
    <source>
        <dbReference type="ARBA" id="ARBA00038261"/>
    </source>
</evidence>
<dbReference type="GO" id="GO:0005739">
    <property type="term" value="C:mitochondrion"/>
    <property type="evidence" value="ECO:0007669"/>
    <property type="project" value="UniProtKB-SubCell"/>
</dbReference>
<dbReference type="CDD" id="cd05356">
    <property type="entry name" value="17beta-HSD1_like_SDR_c"/>
    <property type="match status" value="1"/>
</dbReference>
<dbReference type="AlphaFoldDB" id="A0A8J1TZI9"/>
<evidence type="ECO:0000256" key="5">
    <source>
        <dbReference type="SAM" id="MobiDB-lite"/>
    </source>
</evidence>
<evidence type="ECO:0000256" key="2">
    <source>
        <dbReference type="ARBA" id="ARBA00022857"/>
    </source>
</evidence>
<keyword evidence="3" id="KW-0496">Mitochondrion</keyword>
<dbReference type="PANTHER" id="PTHR44889">
    <property type="entry name" value="INACTIVE HYDROXYSTEROID DEHYDROGENASE-LIKE PROTEIN 1"/>
    <property type="match status" value="1"/>
</dbReference>
<dbReference type="InterPro" id="IPR036291">
    <property type="entry name" value="NAD(P)-bd_dom_sf"/>
</dbReference>
<feature type="region of interest" description="Disordered" evidence="5">
    <location>
        <begin position="331"/>
        <end position="375"/>
    </location>
</feature>
<dbReference type="EMBL" id="CAIIXF020000006">
    <property type="protein sequence ID" value="CAH1786829.1"/>
    <property type="molecule type" value="Genomic_DNA"/>
</dbReference>
<dbReference type="FunFam" id="3.40.50.720:FF:000137">
    <property type="entry name" value="Hydroxysteroid (17-beta) dehydrogenase 3"/>
    <property type="match status" value="1"/>
</dbReference>
<feature type="compositionally biased region" description="Low complexity" evidence="5">
    <location>
        <begin position="338"/>
        <end position="375"/>
    </location>
</feature>
<dbReference type="Gene3D" id="3.40.50.720">
    <property type="entry name" value="NAD(P)-binding Rossmann-like Domain"/>
    <property type="match status" value="1"/>
</dbReference>
<dbReference type="InterPro" id="IPR052149">
    <property type="entry name" value="17-beta-HSD3-like"/>
</dbReference>
<name>A0A8J1TZI9_OWEFU</name>
<keyword evidence="7" id="KW-1185">Reference proteome</keyword>
<dbReference type="PRINTS" id="PR00081">
    <property type="entry name" value="GDHRDH"/>
</dbReference>
<comment type="subcellular location">
    <subcellularLocation>
        <location evidence="1">Mitochondrion</location>
    </subcellularLocation>
</comment>
<comment type="similarity">
    <text evidence="4">Belongs to the short-chain dehydrogenases/reductases (SDR) family. 17-beta-HSD 3 subfamily.</text>
</comment>
<comment type="caution">
    <text evidence="6">The sequence shown here is derived from an EMBL/GenBank/DDBJ whole genome shotgun (WGS) entry which is preliminary data.</text>
</comment>
<organism evidence="6 7">
    <name type="scientific">Owenia fusiformis</name>
    <name type="common">Polychaete worm</name>
    <dbReference type="NCBI Taxonomy" id="6347"/>
    <lineage>
        <taxon>Eukaryota</taxon>
        <taxon>Metazoa</taxon>
        <taxon>Spiralia</taxon>
        <taxon>Lophotrochozoa</taxon>
        <taxon>Annelida</taxon>
        <taxon>Polychaeta</taxon>
        <taxon>Sedentaria</taxon>
        <taxon>Canalipalpata</taxon>
        <taxon>Sabellida</taxon>
        <taxon>Oweniida</taxon>
        <taxon>Oweniidae</taxon>
        <taxon>Owenia</taxon>
    </lineage>
</organism>
<keyword evidence="2" id="KW-0521">NADP</keyword>
<proteinExistence type="inferred from homology"/>
<dbReference type="PRINTS" id="PR00080">
    <property type="entry name" value="SDRFAMILY"/>
</dbReference>
<dbReference type="OrthoDB" id="291007at2759"/>
<dbReference type="InterPro" id="IPR002347">
    <property type="entry name" value="SDR_fam"/>
</dbReference>
<accession>A0A8J1TZI9</accession>
<evidence type="ECO:0000313" key="6">
    <source>
        <dbReference type="EMBL" id="CAH1786829.1"/>
    </source>
</evidence>
<dbReference type="PANTHER" id="PTHR44889:SF1">
    <property type="entry name" value="INACTIVE HYDROXYSTEROID DEHYDROGENASE-LIKE PROTEIN 1"/>
    <property type="match status" value="1"/>
</dbReference>
<protein>
    <submittedName>
        <fullName evidence="6">Uncharacterized protein</fullName>
    </submittedName>
</protein>
<dbReference type="Proteomes" id="UP000749559">
    <property type="component" value="Unassembled WGS sequence"/>
</dbReference>
<evidence type="ECO:0000256" key="3">
    <source>
        <dbReference type="ARBA" id="ARBA00023128"/>
    </source>
</evidence>
<reference evidence="6" key="1">
    <citation type="submission" date="2022-03" db="EMBL/GenBank/DDBJ databases">
        <authorList>
            <person name="Martin C."/>
        </authorList>
    </citation>
    <scope>NUCLEOTIDE SEQUENCE</scope>
</reference>
<dbReference type="Pfam" id="PF00106">
    <property type="entry name" value="adh_short"/>
    <property type="match status" value="1"/>
</dbReference>
<dbReference type="SUPFAM" id="SSF51735">
    <property type="entry name" value="NAD(P)-binding Rossmann-fold domains"/>
    <property type="match status" value="1"/>
</dbReference>
<sequence>MASADSFGFLLRQVSRDISQLISSTKDILAIIGAIYAAKKTFDISYGAYTLFKNHLRGQISPLNLEKSFGKWAVITGCTAGIGRAFAEELASQGINIILISRSRTRLQREANKLEQEFGVETECIPVDFSQGRDIYAALETKLKGREIGILVNNVGVMYDYPMMFTDVQVERLWQLVNINIVATTMMTQIILPGMVERGRGAIINMASSASLKPTPQMSVYAATKAYIDYFSRAINYEYKSKGIIVQSLMPFYVATRMTRFSDALSKPSLLVPSATKYVQHALCTLSYSTRTTGYWPHTLQWWFLSLIPENIYMWGAMRVLNALRRQTHNRIRHRSGQKGSQGSTGSMSESDSTTIEPSSSIGSISTIGPSASSSSVFYSATEDSQSNLASMDKPHVKFD</sequence>
<evidence type="ECO:0000256" key="1">
    <source>
        <dbReference type="ARBA" id="ARBA00004173"/>
    </source>
</evidence>
<gene>
    <name evidence="6" type="ORF">OFUS_LOCUS12647</name>
</gene>